<feature type="compositionally biased region" description="Basic residues" evidence="1">
    <location>
        <begin position="774"/>
        <end position="786"/>
    </location>
</feature>
<feature type="region of interest" description="Disordered" evidence="1">
    <location>
        <begin position="218"/>
        <end position="326"/>
    </location>
</feature>
<name>A0A448ZT39_9STRA</name>
<feature type="compositionally biased region" description="Polar residues" evidence="1">
    <location>
        <begin position="281"/>
        <end position="296"/>
    </location>
</feature>
<sequence length="877" mass="94827">MSSQASASHRGLRGSSGGKKKATANPSLISLFCDGVDAKPPNRASQKLNSNILASRHRNLNNSSRRRRDRSGSLNLLPEIDNVRKIGVPEEGEKDATPQELYAIGAVFDHLYRGGSLMSCVRVFRKEVNRPSINFGCGLNFGMMGHDDEEDNTIYNNSTYNDDETLPTMDDGSYARERSFNTFDDGTYDPSLFSRDSTLESSIDTDRVRGFKNKRIDEKTNRPWDEQTERYPPTSRRKQSRIRSTNSSRNYRRDKSSKNNRGHKQAPDEETMSNLWDGVTEGNSPPESPKGSSDDLSSPPRLRSVLDDFEQPSGCHGFDSSAASSKVKTEAEEAIVRLKTWTDVLIAAAKENGPKVAAAASAAANAAGATAFRKEESSSSSTDDESDDSTDRNDPEDVTNLVHMMRNTEDTKDSPTALKAALMRTFSSNLSPFLKAYQKTEDGDGEEGKEDEGKDSSDSSYNGNGSPPLNSLAMRMQNMAYKEPTRTFAVSEQNQLTPERMRHEKLNIKKKADSVVPSKQVAPLPSSSATVGSSSTSPQSGGQRKQAVGSPVRGDAPSVSQRSVRSSGKGVAAASVAGSWNTETIGSHRGGDTSSVNTSSITSVNEIPSTIRLDPVRQHSSPLSTRQRDAASSPLARSLSRLSGIALDTSPPSGMSRKSSTASVSLPRRRSLFRRRSSPDNQDKPLADNSGGQQEPSTPRRKGNLPPVPPPNSSTTPSSRKHRTIGGGSVASVSTSGSSGTNNNTPPQSGESDADEATVATPPKEISKSESQTLKKRFPSFRRKGSTKKEHPSSNSPRSAMDLKFDNAAQFQLGPSTEFYHDGSVIDIDDESNIGAVDNYVLGKLDKEVCETSSTDGLLAMNDNSEHNGFEVQSVEI</sequence>
<feature type="compositionally biased region" description="Low complexity" evidence="1">
    <location>
        <begin position="630"/>
        <end position="643"/>
    </location>
</feature>
<organism evidence="2 3">
    <name type="scientific">Pseudo-nitzschia multistriata</name>
    <dbReference type="NCBI Taxonomy" id="183589"/>
    <lineage>
        <taxon>Eukaryota</taxon>
        <taxon>Sar</taxon>
        <taxon>Stramenopiles</taxon>
        <taxon>Ochrophyta</taxon>
        <taxon>Bacillariophyta</taxon>
        <taxon>Bacillariophyceae</taxon>
        <taxon>Bacillariophycidae</taxon>
        <taxon>Bacillariales</taxon>
        <taxon>Bacillariaceae</taxon>
        <taxon>Pseudo-nitzschia</taxon>
    </lineage>
</organism>
<feature type="region of interest" description="Disordered" evidence="1">
    <location>
        <begin position="1"/>
        <end position="23"/>
    </location>
</feature>
<feature type="compositionally biased region" description="Basic and acidic residues" evidence="1">
    <location>
        <begin position="218"/>
        <end position="229"/>
    </location>
</feature>
<feature type="compositionally biased region" description="Basic residues" evidence="1">
    <location>
        <begin position="55"/>
        <end position="69"/>
    </location>
</feature>
<evidence type="ECO:0000313" key="2">
    <source>
        <dbReference type="EMBL" id="VEU45186.1"/>
    </source>
</evidence>
<keyword evidence="3" id="KW-1185">Reference proteome</keyword>
<feature type="compositionally biased region" description="Low complexity" evidence="1">
    <location>
        <begin position="730"/>
        <end position="745"/>
    </location>
</feature>
<accession>A0A448ZT39</accession>
<feature type="compositionally biased region" description="Basic residues" evidence="1">
    <location>
        <begin position="667"/>
        <end position="676"/>
    </location>
</feature>
<feature type="compositionally biased region" description="Polar residues" evidence="1">
    <location>
        <begin position="43"/>
        <end position="52"/>
    </location>
</feature>
<feature type="compositionally biased region" description="Basic and acidic residues" evidence="1">
    <location>
        <begin position="677"/>
        <end position="686"/>
    </location>
</feature>
<feature type="compositionally biased region" description="Low complexity" evidence="1">
    <location>
        <begin position="563"/>
        <end position="579"/>
    </location>
</feature>
<feature type="compositionally biased region" description="Low complexity" evidence="1">
    <location>
        <begin position="458"/>
        <end position="468"/>
    </location>
</feature>
<feature type="compositionally biased region" description="Polar residues" evidence="1">
    <location>
        <begin position="650"/>
        <end position="664"/>
    </location>
</feature>
<feature type="region of interest" description="Disordered" evidence="1">
    <location>
        <begin position="40"/>
        <end position="75"/>
    </location>
</feature>
<feature type="region of interest" description="Disordered" evidence="1">
    <location>
        <begin position="366"/>
        <end position="399"/>
    </location>
</feature>
<dbReference type="Proteomes" id="UP000291116">
    <property type="component" value="Unassembled WGS sequence"/>
</dbReference>
<gene>
    <name evidence="2" type="ORF">PSNMU_V1.4_AUG-EV-PASAV3_0123490</name>
</gene>
<dbReference type="AlphaFoldDB" id="A0A448ZT39"/>
<protein>
    <submittedName>
        <fullName evidence="2">Uncharacterized protein</fullName>
    </submittedName>
</protein>
<feature type="region of interest" description="Disordered" evidence="1">
    <location>
        <begin position="154"/>
        <end position="187"/>
    </location>
</feature>
<feature type="region of interest" description="Disordered" evidence="1">
    <location>
        <begin position="433"/>
        <end position="800"/>
    </location>
</feature>
<reference evidence="2 3" key="1">
    <citation type="submission" date="2019-01" db="EMBL/GenBank/DDBJ databases">
        <authorList>
            <person name="Ferrante I. M."/>
        </authorList>
    </citation>
    <scope>NUCLEOTIDE SEQUENCE [LARGE SCALE GENOMIC DNA]</scope>
    <source>
        <strain evidence="2 3">B856</strain>
    </source>
</reference>
<dbReference type="EMBL" id="CAACVS010000692">
    <property type="protein sequence ID" value="VEU45186.1"/>
    <property type="molecule type" value="Genomic_DNA"/>
</dbReference>
<dbReference type="OrthoDB" id="10690483at2759"/>
<evidence type="ECO:0000256" key="1">
    <source>
        <dbReference type="SAM" id="MobiDB-lite"/>
    </source>
</evidence>
<feature type="compositionally biased region" description="Polar residues" evidence="1">
    <location>
        <begin position="488"/>
        <end position="497"/>
    </location>
</feature>
<feature type="compositionally biased region" description="Low complexity" evidence="1">
    <location>
        <begin position="525"/>
        <end position="543"/>
    </location>
</feature>
<proteinExistence type="predicted"/>
<feature type="compositionally biased region" description="Basic and acidic residues" evidence="1">
    <location>
        <begin position="499"/>
        <end position="513"/>
    </location>
</feature>
<evidence type="ECO:0000313" key="3">
    <source>
        <dbReference type="Proteomes" id="UP000291116"/>
    </source>
</evidence>
<feature type="compositionally biased region" description="Low complexity" evidence="1">
    <location>
        <begin position="593"/>
        <end position="605"/>
    </location>
</feature>